<dbReference type="AlphaFoldDB" id="A0A106QBC8"/>
<evidence type="ECO:0000313" key="1">
    <source>
        <dbReference type="EMBL" id="KWA83743.1"/>
    </source>
</evidence>
<evidence type="ECO:0000313" key="2">
    <source>
        <dbReference type="Proteomes" id="UP000060630"/>
    </source>
</evidence>
<reference evidence="1 2" key="1">
    <citation type="submission" date="2015-11" db="EMBL/GenBank/DDBJ databases">
        <title>Expanding the genomic diversity of Burkholderia species for the development of highly accurate diagnostics.</title>
        <authorList>
            <person name="Sahl J."/>
            <person name="Keim P."/>
            <person name="Wagner D."/>
        </authorList>
    </citation>
    <scope>NUCLEOTIDE SEQUENCE [LARGE SCALE GENOMIC DNA]</scope>
    <source>
        <strain evidence="1 2">MSMB2087WGS</strain>
    </source>
</reference>
<dbReference type="EMBL" id="LPHD01000049">
    <property type="protein sequence ID" value="KWA83743.1"/>
    <property type="molecule type" value="Genomic_DNA"/>
</dbReference>
<gene>
    <name evidence="1" type="ORF">WL29_20475</name>
</gene>
<sequence>MEVIMLNFSAISSFFAKFKPGYQEQVCQQKLDALFQVDNEVREKNTGRVYKVFDVQLGAALLVDAADNVLMASWLSNLGRLRPEVADRWELVHAAHA</sequence>
<proteinExistence type="predicted"/>
<accession>A0A106QBC8</accession>
<dbReference type="Proteomes" id="UP000060630">
    <property type="component" value="Unassembled WGS sequence"/>
</dbReference>
<name>A0A106QBC8_9BURK</name>
<comment type="caution">
    <text evidence="1">The sequence shown here is derived from an EMBL/GenBank/DDBJ whole genome shotgun (WGS) entry which is preliminary data.</text>
</comment>
<protein>
    <submittedName>
        <fullName evidence="1">Uncharacterized protein</fullName>
    </submittedName>
</protein>
<organism evidence="1 2">
    <name type="scientific">Burkholderia ubonensis</name>
    <dbReference type="NCBI Taxonomy" id="101571"/>
    <lineage>
        <taxon>Bacteria</taxon>
        <taxon>Pseudomonadati</taxon>
        <taxon>Pseudomonadota</taxon>
        <taxon>Betaproteobacteria</taxon>
        <taxon>Burkholderiales</taxon>
        <taxon>Burkholderiaceae</taxon>
        <taxon>Burkholderia</taxon>
        <taxon>Burkholderia cepacia complex</taxon>
    </lineage>
</organism>